<name>A0A183L297_9TREM</name>
<dbReference type="AlphaFoldDB" id="A0A183L297"/>
<sequence length="134" mass="15529">MEESNVPCTSAVVSHVVTETENVFLTTLTSMNTQCPAFIFCKLIEGYWTVVRGNVHHNHECNSLRYDSNSWVRRLTEAEFETVRPLLISRTAAFDIKHFAYHSYGKHLNDQDIFNMRYKVFSHPNLPGKQSVYL</sequence>
<evidence type="ECO:0000313" key="1">
    <source>
        <dbReference type="EMBL" id="VDP75472.1"/>
    </source>
</evidence>
<evidence type="ECO:0000313" key="3">
    <source>
        <dbReference type="WBParaSite" id="SCUD_0002145101-mRNA-1"/>
    </source>
</evidence>
<protein>
    <submittedName>
        <fullName evidence="3">Protein FAR1-RELATED SEQUENCE</fullName>
    </submittedName>
</protein>
<accession>A0A183L297</accession>
<keyword evidence="2" id="KW-1185">Reference proteome</keyword>
<dbReference type="WBParaSite" id="SCUD_0002145101-mRNA-1">
    <property type="protein sequence ID" value="SCUD_0002145101-mRNA-1"/>
    <property type="gene ID" value="SCUD_0002145101"/>
</dbReference>
<reference evidence="3" key="1">
    <citation type="submission" date="2016-06" db="UniProtKB">
        <authorList>
            <consortium name="WormBaseParasite"/>
        </authorList>
    </citation>
    <scope>IDENTIFICATION</scope>
</reference>
<reference evidence="1 2" key="2">
    <citation type="submission" date="2018-11" db="EMBL/GenBank/DDBJ databases">
        <authorList>
            <consortium name="Pathogen Informatics"/>
        </authorList>
    </citation>
    <scope>NUCLEOTIDE SEQUENCE [LARGE SCALE GENOMIC DNA]</scope>
    <source>
        <strain evidence="1">Dakar</strain>
        <strain evidence="2">Dakar, Senegal</strain>
    </source>
</reference>
<organism evidence="3">
    <name type="scientific">Schistosoma curassoni</name>
    <dbReference type="NCBI Taxonomy" id="6186"/>
    <lineage>
        <taxon>Eukaryota</taxon>
        <taxon>Metazoa</taxon>
        <taxon>Spiralia</taxon>
        <taxon>Lophotrochozoa</taxon>
        <taxon>Platyhelminthes</taxon>
        <taxon>Trematoda</taxon>
        <taxon>Digenea</taxon>
        <taxon>Strigeidida</taxon>
        <taxon>Schistosomatoidea</taxon>
        <taxon>Schistosomatidae</taxon>
        <taxon>Schistosoma</taxon>
    </lineage>
</organism>
<dbReference type="Proteomes" id="UP000279833">
    <property type="component" value="Unassembled WGS sequence"/>
</dbReference>
<gene>
    <name evidence="1" type="ORF">SCUD_LOCUS21448</name>
</gene>
<dbReference type="EMBL" id="UZAK01046551">
    <property type="protein sequence ID" value="VDP75472.1"/>
    <property type="molecule type" value="Genomic_DNA"/>
</dbReference>
<proteinExistence type="predicted"/>
<evidence type="ECO:0000313" key="2">
    <source>
        <dbReference type="Proteomes" id="UP000279833"/>
    </source>
</evidence>